<keyword evidence="2" id="KW-1185">Reference proteome</keyword>
<evidence type="ECO:0000313" key="2">
    <source>
        <dbReference type="Proteomes" id="UP000540989"/>
    </source>
</evidence>
<protein>
    <submittedName>
        <fullName evidence="1">Uncharacterized protein</fullName>
    </submittedName>
</protein>
<dbReference type="EMBL" id="JACHIP010000005">
    <property type="protein sequence ID" value="MBB5059368.1"/>
    <property type="molecule type" value="Genomic_DNA"/>
</dbReference>
<proteinExistence type="predicted"/>
<name>A0A7W7ZGL5_9BACT</name>
<reference evidence="1 2" key="1">
    <citation type="submission" date="2020-08" db="EMBL/GenBank/DDBJ databases">
        <title>Genomic Encyclopedia of Type Strains, Phase IV (KMG-V): Genome sequencing to study the core and pangenomes of soil and plant-associated prokaryotes.</title>
        <authorList>
            <person name="Whitman W."/>
        </authorList>
    </citation>
    <scope>NUCLEOTIDE SEQUENCE [LARGE SCALE GENOMIC DNA]</scope>
    <source>
        <strain evidence="1 2">M8UP14</strain>
    </source>
</reference>
<accession>A0A7W7ZGL5</accession>
<dbReference type="RefSeq" id="WP_184220664.1">
    <property type="nucleotide sequence ID" value="NZ_JACHIP010000005.1"/>
</dbReference>
<organism evidence="1 2">
    <name type="scientific">Granulicella aggregans</name>
    <dbReference type="NCBI Taxonomy" id="474949"/>
    <lineage>
        <taxon>Bacteria</taxon>
        <taxon>Pseudomonadati</taxon>
        <taxon>Acidobacteriota</taxon>
        <taxon>Terriglobia</taxon>
        <taxon>Terriglobales</taxon>
        <taxon>Acidobacteriaceae</taxon>
        <taxon>Granulicella</taxon>
    </lineage>
</organism>
<sequence>MNAIYERDTLNPTTRSTILDEDNQKVAAFRAPHRFVAYDISLGDHSMTPDLYGGDQPERVHALYKAAFDWLGQ</sequence>
<evidence type="ECO:0000313" key="1">
    <source>
        <dbReference type="EMBL" id="MBB5059368.1"/>
    </source>
</evidence>
<dbReference type="Proteomes" id="UP000540989">
    <property type="component" value="Unassembled WGS sequence"/>
</dbReference>
<gene>
    <name evidence="1" type="ORF">HDF16_004091</name>
</gene>
<comment type="caution">
    <text evidence="1">The sequence shown here is derived from an EMBL/GenBank/DDBJ whole genome shotgun (WGS) entry which is preliminary data.</text>
</comment>
<dbReference type="AlphaFoldDB" id="A0A7W7ZGL5"/>